<feature type="compositionally biased region" description="Basic and acidic residues" evidence="1">
    <location>
        <begin position="178"/>
        <end position="195"/>
    </location>
</feature>
<evidence type="ECO:0000256" key="1">
    <source>
        <dbReference type="SAM" id="MobiDB-lite"/>
    </source>
</evidence>
<feature type="compositionally biased region" description="Basic and acidic residues" evidence="1">
    <location>
        <begin position="61"/>
        <end position="77"/>
    </location>
</feature>
<sequence length="234" mass="25496">AGSDGSRRRRALRGQVPRRGPGPADPRGRAPGRVPRAPPRPAGARGRPRRARRGAGRGGARSRDPGPHQRQRRDQRGPRLPARVAGLRAQQRLPRPPGAGGRHRLVRRPHGQRRPDRAQPEPAAVAWPAVAHRPRRGAVSPARRLQAGGRRPACVRSRRPARPAAGRRLDRGRRRATRRPDRQRSARGAGRRDPARMAVGARCATPWRLRGVPARATRGTAALRGGGRACPPLV</sequence>
<gene>
    <name evidence="2" type="ORF">AVDCRST_MAG69-896</name>
</gene>
<feature type="non-terminal residue" evidence="2">
    <location>
        <position position="1"/>
    </location>
</feature>
<proteinExistence type="predicted"/>
<accession>A0A6J4S098</accession>
<feature type="compositionally biased region" description="Low complexity" evidence="1">
    <location>
        <begin position="120"/>
        <end position="131"/>
    </location>
</feature>
<reference evidence="2" key="1">
    <citation type="submission" date="2020-02" db="EMBL/GenBank/DDBJ databases">
        <authorList>
            <person name="Meier V. D."/>
        </authorList>
    </citation>
    <scope>NUCLEOTIDE SEQUENCE</scope>
    <source>
        <strain evidence="2">AVDCRST_MAG69</strain>
    </source>
</reference>
<organism evidence="2">
    <name type="scientific">uncultured Solirubrobacteraceae bacterium</name>
    <dbReference type="NCBI Taxonomy" id="1162706"/>
    <lineage>
        <taxon>Bacteria</taxon>
        <taxon>Bacillati</taxon>
        <taxon>Actinomycetota</taxon>
        <taxon>Thermoleophilia</taxon>
        <taxon>Solirubrobacterales</taxon>
        <taxon>Solirubrobacteraceae</taxon>
        <taxon>environmental samples</taxon>
    </lineage>
</organism>
<feature type="compositionally biased region" description="Basic residues" evidence="1">
    <location>
        <begin position="46"/>
        <end position="55"/>
    </location>
</feature>
<evidence type="ECO:0000313" key="2">
    <source>
        <dbReference type="EMBL" id="CAA9483099.1"/>
    </source>
</evidence>
<feature type="non-terminal residue" evidence="2">
    <location>
        <position position="234"/>
    </location>
</feature>
<dbReference type="AlphaFoldDB" id="A0A6J4S098"/>
<protein>
    <submittedName>
        <fullName evidence="2">Uncharacterized protein</fullName>
    </submittedName>
</protein>
<dbReference type="EMBL" id="CADCVP010000106">
    <property type="protein sequence ID" value="CAA9483099.1"/>
    <property type="molecule type" value="Genomic_DNA"/>
</dbReference>
<feature type="compositionally biased region" description="Basic residues" evidence="1">
    <location>
        <begin position="101"/>
        <end position="112"/>
    </location>
</feature>
<feature type="region of interest" description="Disordered" evidence="1">
    <location>
        <begin position="1"/>
        <end position="198"/>
    </location>
</feature>
<name>A0A6J4S098_9ACTN</name>